<dbReference type="Gene3D" id="2.40.30.10">
    <property type="entry name" value="Translation factors"/>
    <property type="match status" value="1"/>
</dbReference>
<dbReference type="PANTHER" id="PTHR43721:SF22">
    <property type="entry name" value="ELONGATION FACTOR TU, MITOCHONDRIAL"/>
    <property type="match status" value="1"/>
</dbReference>
<dbReference type="Proteomes" id="UP000886814">
    <property type="component" value="Unassembled WGS sequence"/>
</dbReference>
<organism evidence="2 3">
    <name type="scientific">Candidatus Blautia stercorigallinarum</name>
    <dbReference type="NCBI Taxonomy" id="2838501"/>
    <lineage>
        <taxon>Bacteria</taxon>
        <taxon>Bacillati</taxon>
        <taxon>Bacillota</taxon>
        <taxon>Clostridia</taxon>
        <taxon>Lachnospirales</taxon>
        <taxon>Lachnospiraceae</taxon>
        <taxon>Blautia</taxon>
    </lineage>
</organism>
<dbReference type="EMBL" id="DXIQ01000011">
    <property type="protein sequence ID" value="HIV37806.1"/>
    <property type="molecule type" value="Genomic_DNA"/>
</dbReference>
<gene>
    <name evidence="2" type="ORF">H9747_02210</name>
</gene>
<dbReference type="InterPro" id="IPR050055">
    <property type="entry name" value="EF-Tu_GTPase"/>
</dbReference>
<protein>
    <recommendedName>
        <fullName evidence="1">Translation elongation factor EFTu-like domain-containing protein</fullName>
    </recommendedName>
</protein>
<evidence type="ECO:0000259" key="1">
    <source>
        <dbReference type="Pfam" id="PF03144"/>
    </source>
</evidence>
<dbReference type="PANTHER" id="PTHR43721">
    <property type="entry name" value="ELONGATION FACTOR TU-RELATED"/>
    <property type="match status" value="1"/>
</dbReference>
<reference evidence="2" key="2">
    <citation type="submission" date="2021-04" db="EMBL/GenBank/DDBJ databases">
        <authorList>
            <person name="Gilroy R."/>
        </authorList>
    </citation>
    <scope>NUCLEOTIDE SEQUENCE</scope>
    <source>
        <strain evidence="2">CHK195-9823</strain>
    </source>
</reference>
<accession>A0A9D1PBR7</accession>
<dbReference type="InterPro" id="IPR009000">
    <property type="entry name" value="Transl_B-barrel_sf"/>
</dbReference>
<feature type="domain" description="Translation elongation factor EFTu-like" evidence="1">
    <location>
        <begin position="43"/>
        <end position="115"/>
    </location>
</feature>
<dbReference type="GO" id="GO:0003746">
    <property type="term" value="F:translation elongation factor activity"/>
    <property type="evidence" value="ECO:0007669"/>
    <property type="project" value="TreeGrafter"/>
</dbReference>
<dbReference type="AlphaFoldDB" id="A0A9D1PBR7"/>
<name>A0A9D1PBR7_9FIRM</name>
<reference evidence="2" key="1">
    <citation type="journal article" date="2021" name="PeerJ">
        <title>Extensive microbial diversity within the chicken gut microbiome revealed by metagenomics and culture.</title>
        <authorList>
            <person name="Gilroy R."/>
            <person name="Ravi A."/>
            <person name="Getino M."/>
            <person name="Pursley I."/>
            <person name="Horton D.L."/>
            <person name="Alikhan N.F."/>
            <person name="Baker D."/>
            <person name="Gharbi K."/>
            <person name="Hall N."/>
            <person name="Watson M."/>
            <person name="Adriaenssens E.M."/>
            <person name="Foster-Nyarko E."/>
            <person name="Jarju S."/>
            <person name="Secka A."/>
            <person name="Antonio M."/>
            <person name="Oren A."/>
            <person name="Chaudhuri R.R."/>
            <person name="La Ragione R."/>
            <person name="Hildebrand F."/>
            <person name="Pallen M.J."/>
        </authorList>
    </citation>
    <scope>NUCLEOTIDE SEQUENCE</scope>
    <source>
        <strain evidence="2">CHK195-9823</strain>
    </source>
</reference>
<dbReference type="GO" id="GO:0005525">
    <property type="term" value="F:GTP binding"/>
    <property type="evidence" value="ECO:0007669"/>
    <property type="project" value="InterPro"/>
</dbReference>
<proteinExistence type="predicted"/>
<sequence length="126" mass="13524">MGLFGKSKKEKEAEYMERINVPQCLKQDFVMNVGGVFSIAGNGTVVAGRIESGMCRVGETAFILQNGTALEAVITGIDLRTKERKPNQAAYATEQVGIALRGVSKEQVQPGAVLAIKNGGKYEMKS</sequence>
<dbReference type="InterPro" id="IPR004161">
    <property type="entry name" value="EFTu-like_2"/>
</dbReference>
<evidence type="ECO:0000313" key="3">
    <source>
        <dbReference type="Proteomes" id="UP000886814"/>
    </source>
</evidence>
<comment type="caution">
    <text evidence="2">The sequence shown here is derived from an EMBL/GenBank/DDBJ whole genome shotgun (WGS) entry which is preliminary data.</text>
</comment>
<evidence type="ECO:0000313" key="2">
    <source>
        <dbReference type="EMBL" id="HIV37806.1"/>
    </source>
</evidence>
<dbReference type="Pfam" id="PF03144">
    <property type="entry name" value="GTP_EFTU_D2"/>
    <property type="match status" value="1"/>
</dbReference>
<dbReference type="SUPFAM" id="SSF50447">
    <property type="entry name" value="Translation proteins"/>
    <property type="match status" value="1"/>
</dbReference>